<reference evidence="1 2" key="1">
    <citation type="submission" date="2019-10" db="EMBL/GenBank/DDBJ databases">
        <title>Pseudopuniceibacterium sp. HQ09 islated from Antarctica.</title>
        <authorList>
            <person name="Liao L."/>
            <person name="Su S."/>
            <person name="Chen B."/>
            <person name="Yu Y."/>
        </authorList>
    </citation>
    <scope>NUCLEOTIDE SEQUENCE [LARGE SCALE GENOMIC DNA]</scope>
    <source>
        <strain evidence="1 2">HQ09</strain>
    </source>
</reference>
<dbReference type="PROSITE" id="PS51257">
    <property type="entry name" value="PROKAR_LIPOPROTEIN"/>
    <property type="match status" value="1"/>
</dbReference>
<protein>
    <submittedName>
        <fullName evidence="1">Uncharacterized protein</fullName>
    </submittedName>
</protein>
<evidence type="ECO:0000313" key="2">
    <source>
        <dbReference type="Proteomes" id="UP000594118"/>
    </source>
</evidence>
<organism evidence="1 2">
    <name type="scientific">Pseudooceanicola spongiae</name>
    <dbReference type="NCBI Taxonomy" id="2613965"/>
    <lineage>
        <taxon>Bacteria</taxon>
        <taxon>Pseudomonadati</taxon>
        <taxon>Pseudomonadota</taxon>
        <taxon>Alphaproteobacteria</taxon>
        <taxon>Rhodobacterales</taxon>
        <taxon>Paracoccaceae</taxon>
        <taxon>Pseudooceanicola</taxon>
    </lineage>
</organism>
<dbReference type="EMBL" id="CP045201">
    <property type="protein sequence ID" value="QOL80574.1"/>
    <property type="molecule type" value="Genomic_DNA"/>
</dbReference>
<gene>
    <name evidence="1" type="ORF">F3W81_06965</name>
</gene>
<evidence type="ECO:0000313" key="1">
    <source>
        <dbReference type="EMBL" id="QOL80574.1"/>
    </source>
</evidence>
<name>A0A7L9WL56_9RHOB</name>
<proteinExistence type="predicted"/>
<accession>A0A7L9WL56</accession>
<dbReference type="AlphaFoldDB" id="A0A7L9WL56"/>
<keyword evidence="2" id="KW-1185">Reference proteome</keyword>
<sequence length="174" mass="18670">MPKYVKTASLLLLIAVAGCTPQTPYERYKSGTPLRSFPYKTGANAASSNRAITDCEVTAAQRVPQQLVIQTTPTYVTPTQTQCNRYGTQTFCNTTGGQVMGGETYSRDANAGLRSRVYGQCMADKGYTFVDIPACPQGTPLMGSFAEAKLRPLSRNTCYLVTPNGTMAVGNLGT</sequence>
<dbReference type="KEGG" id="pshq:F3W81_06965"/>
<dbReference type="Proteomes" id="UP000594118">
    <property type="component" value="Chromosome"/>
</dbReference>
<dbReference type="RefSeq" id="WP_193082894.1">
    <property type="nucleotide sequence ID" value="NZ_CP045201.1"/>
</dbReference>